<evidence type="ECO:0000313" key="11">
    <source>
        <dbReference type="Proteomes" id="UP000059113"/>
    </source>
</evidence>
<evidence type="ECO:0000259" key="8">
    <source>
        <dbReference type="Pfam" id="PF02687"/>
    </source>
</evidence>
<organism evidence="10 11">
    <name type="scientific">Aurantiacibacter atlanticus</name>
    <dbReference type="NCBI Taxonomy" id="1648404"/>
    <lineage>
        <taxon>Bacteria</taxon>
        <taxon>Pseudomonadati</taxon>
        <taxon>Pseudomonadota</taxon>
        <taxon>Alphaproteobacteria</taxon>
        <taxon>Sphingomonadales</taxon>
        <taxon>Erythrobacteraceae</taxon>
        <taxon>Aurantiacibacter</taxon>
    </lineage>
</organism>
<evidence type="ECO:0000256" key="5">
    <source>
        <dbReference type="ARBA" id="ARBA00023136"/>
    </source>
</evidence>
<sequence>MLRMFGATLLLAIREIRRHILRSFLTTLGIIIGVAAVITMVTLGRGLTANVQQEVSGLGSDVFIVFPSRVDPNTPPPPFDDDDVRSVEMQIPGVEGTAGSVSQPAVAFHNGQDWQTNVQGANGSFFTAQSIDVVDGRAFSEEEEARGESVCIVGPTIVEEIFVADVVLGEEMRIGNVSCQVVGVIDERSSAVGGGNDANDIVFMPLKTVQRRFTGSTDVQFFVVKYDPSYASAFIQKQLVELLRERRVIQEGEDNDFNIIDTAEISQTVDTITGTMTLVVTVIAAISLLVGGIGIMNIMLVSVTERTREIGIRLAIGALAREVRLQFLTEAVVLCCFGGLVGIGLAFALSFGLAQAIDLPFLFDPVVNVLSFVFSAVMGIVFGYYPAHRASKLDPIEALRHE</sequence>
<keyword evidence="3 7" id="KW-0812">Transmembrane</keyword>
<dbReference type="PANTHER" id="PTHR30572:SF4">
    <property type="entry name" value="ABC TRANSPORTER PERMEASE YTRF"/>
    <property type="match status" value="1"/>
</dbReference>
<keyword evidence="2" id="KW-1003">Cell membrane</keyword>
<evidence type="ECO:0000313" key="10">
    <source>
        <dbReference type="EMBL" id="AKQ43228.2"/>
    </source>
</evidence>
<evidence type="ECO:0000256" key="1">
    <source>
        <dbReference type="ARBA" id="ARBA00004651"/>
    </source>
</evidence>
<evidence type="ECO:0000256" key="4">
    <source>
        <dbReference type="ARBA" id="ARBA00022989"/>
    </source>
</evidence>
<evidence type="ECO:0000256" key="7">
    <source>
        <dbReference type="SAM" id="Phobius"/>
    </source>
</evidence>
<dbReference type="InterPro" id="IPR050250">
    <property type="entry name" value="Macrolide_Exporter_MacB"/>
</dbReference>
<dbReference type="GO" id="GO:0005886">
    <property type="term" value="C:plasma membrane"/>
    <property type="evidence" value="ECO:0007669"/>
    <property type="project" value="UniProtKB-SubCell"/>
</dbReference>
<reference evidence="10 11" key="1">
    <citation type="journal article" date="2015" name="Int. J. Syst. Evol. Microbiol.">
        <title>Erythrobacter atlanticus sp. nov., a bacterium from ocean sediment able to degrade polycyclic aromatic hydrocarbons.</title>
        <authorList>
            <person name="Zhuang L."/>
            <person name="Liu Y."/>
            <person name="Wang L."/>
            <person name="Wang W."/>
            <person name="Shao Z."/>
        </authorList>
    </citation>
    <scope>NUCLEOTIDE SEQUENCE [LARGE SCALE GENOMIC DNA]</scope>
    <source>
        <strain evidence="11">s21-N3</strain>
    </source>
</reference>
<protein>
    <submittedName>
        <fullName evidence="10">ABC-type transport system permease component</fullName>
    </submittedName>
</protein>
<dbReference type="PANTHER" id="PTHR30572">
    <property type="entry name" value="MEMBRANE COMPONENT OF TRANSPORTER-RELATED"/>
    <property type="match status" value="1"/>
</dbReference>
<keyword evidence="4 7" id="KW-1133">Transmembrane helix</keyword>
<name>A0A0H4W159_9SPHN</name>
<dbReference type="KEGG" id="ery:CP97_06315"/>
<evidence type="ECO:0000256" key="2">
    <source>
        <dbReference type="ARBA" id="ARBA00022475"/>
    </source>
</evidence>
<gene>
    <name evidence="10" type="ORF">CP97_06315</name>
</gene>
<feature type="transmembrane region" description="Helical" evidence="7">
    <location>
        <begin position="20"/>
        <end position="43"/>
    </location>
</feature>
<comment type="subcellular location">
    <subcellularLocation>
        <location evidence="1">Cell membrane</location>
        <topology evidence="1">Multi-pass membrane protein</topology>
    </subcellularLocation>
</comment>
<evidence type="ECO:0000256" key="6">
    <source>
        <dbReference type="ARBA" id="ARBA00038076"/>
    </source>
</evidence>
<dbReference type="GO" id="GO:0022857">
    <property type="term" value="F:transmembrane transporter activity"/>
    <property type="evidence" value="ECO:0007669"/>
    <property type="project" value="TreeGrafter"/>
</dbReference>
<dbReference type="STRING" id="1648404.CP97_06315"/>
<dbReference type="Pfam" id="PF02687">
    <property type="entry name" value="FtsX"/>
    <property type="match status" value="1"/>
</dbReference>
<reference evidence="11" key="2">
    <citation type="submission" date="2015-04" db="EMBL/GenBank/DDBJ databases">
        <title>The complete genome sequence of Erythrobacter sp. s21-N3.</title>
        <authorList>
            <person name="Zhuang L."/>
            <person name="Liu Y."/>
            <person name="Shao Z."/>
        </authorList>
    </citation>
    <scope>NUCLEOTIDE SEQUENCE [LARGE SCALE GENOMIC DNA]</scope>
    <source>
        <strain evidence="11">s21-N3</strain>
    </source>
</reference>
<feature type="domain" description="MacB-like periplasmic core" evidence="9">
    <location>
        <begin position="23"/>
        <end position="239"/>
    </location>
</feature>
<dbReference type="InterPro" id="IPR025857">
    <property type="entry name" value="MacB_PCD"/>
</dbReference>
<feature type="transmembrane region" description="Helical" evidence="7">
    <location>
        <begin position="331"/>
        <end position="354"/>
    </location>
</feature>
<feature type="transmembrane region" description="Helical" evidence="7">
    <location>
        <begin position="366"/>
        <end position="385"/>
    </location>
</feature>
<comment type="similarity">
    <text evidence="6">Belongs to the ABC-4 integral membrane protein family.</text>
</comment>
<feature type="transmembrane region" description="Helical" evidence="7">
    <location>
        <begin position="276"/>
        <end position="303"/>
    </location>
</feature>
<dbReference type="Proteomes" id="UP000059113">
    <property type="component" value="Chromosome"/>
</dbReference>
<feature type="domain" description="ABC3 transporter permease C-terminal" evidence="8">
    <location>
        <begin position="282"/>
        <end position="395"/>
    </location>
</feature>
<accession>A0A0H4W159</accession>
<evidence type="ECO:0000256" key="3">
    <source>
        <dbReference type="ARBA" id="ARBA00022692"/>
    </source>
</evidence>
<proteinExistence type="inferred from homology"/>
<dbReference type="Pfam" id="PF12704">
    <property type="entry name" value="MacB_PCD"/>
    <property type="match status" value="1"/>
</dbReference>
<keyword evidence="11" id="KW-1185">Reference proteome</keyword>
<dbReference type="EMBL" id="CP011310">
    <property type="protein sequence ID" value="AKQ43228.2"/>
    <property type="molecule type" value="Genomic_DNA"/>
</dbReference>
<dbReference type="AlphaFoldDB" id="A0A0H4W159"/>
<keyword evidence="5 7" id="KW-0472">Membrane</keyword>
<evidence type="ECO:0000259" key="9">
    <source>
        <dbReference type="Pfam" id="PF12704"/>
    </source>
</evidence>
<dbReference type="InterPro" id="IPR003838">
    <property type="entry name" value="ABC3_permease_C"/>
</dbReference>